<evidence type="ECO:0000313" key="1">
    <source>
        <dbReference type="EMBL" id="MEQ2287624.1"/>
    </source>
</evidence>
<keyword evidence="2" id="KW-1185">Reference proteome</keyword>
<dbReference type="EMBL" id="JAHRIP010019803">
    <property type="protein sequence ID" value="MEQ2287624.1"/>
    <property type="molecule type" value="Genomic_DNA"/>
</dbReference>
<accession>A0ABV0Y1I1</accession>
<name>A0ABV0Y1I1_9TELE</name>
<gene>
    <name evidence="1" type="ORF">AMECASPLE_014563</name>
</gene>
<protein>
    <submittedName>
        <fullName evidence="1">Uncharacterized protein</fullName>
    </submittedName>
</protein>
<sequence length="73" mass="7947">PCCHRVELSFFLLSPFSSYHIPLRQPKTASSCLFCQLPSSKLGAAVQTVSCPQRKSAARSWIQSSITAAPLIP</sequence>
<organism evidence="1 2">
    <name type="scientific">Ameca splendens</name>
    <dbReference type="NCBI Taxonomy" id="208324"/>
    <lineage>
        <taxon>Eukaryota</taxon>
        <taxon>Metazoa</taxon>
        <taxon>Chordata</taxon>
        <taxon>Craniata</taxon>
        <taxon>Vertebrata</taxon>
        <taxon>Euteleostomi</taxon>
        <taxon>Actinopterygii</taxon>
        <taxon>Neopterygii</taxon>
        <taxon>Teleostei</taxon>
        <taxon>Neoteleostei</taxon>
        <taxon>Acanthomorphata</taxon>
        <taxon>Ovalentaria</taxon>
        <taxon>Atherinomorphae</taxon>
        <taxon>Cyprinodontiformes</taxon>
        <taxon>Goodeidae</taxon>
        <taxon>Ameca</taxon>
    </lineage>
</organism>
<evidence type="ECO:0000313" key="2">
    <source>
        <dbReference type="Proteomes" id="UP001469553"/>
    </source>
</evidence>
<feature type="non-terminal residue" evidence="1">
    <location>
        <position position="1"/>
    </location>
</feature>
<dbReference type="Proteomes" id="UP001469553">
    <property type="component" value="Unassembled WGS sequence"/>
</dbReference>
<feature type="non-terminal residue" evidence="1">
    <location>
        <position position="73"/>
    </location>
</feature>
<reference evidence="1 2" key="1">
    <citation type="submission" date="2021-06" db="EMBL/GenBank/DDBJ databases">
        <authorList>
            <person name="Palmer J.M."/>
        </authorList>
    </citation>
    <scope>NUCLEOTIDE SEQUENCE [LARGE SCALE GENOMIC DNA]</scope>
    <source>
        <strain evidence="1 2">AS_MEX2019</strain>
        <tissue evidence="1">Muscle</tissue>
    </source>
</reference>
<proteinExistence type="predicted"/>
<comment type="caution">
    <text evidence="1">The sequence shown here is derived from an EMBL/GenBank/DDBJ whole genome shotgun (WGS) entry which is preliminary data.</text>
</comment>